<evidence type="ECO:0000256" key="1">
    <source>
        <dbReference type="SAM" id="Phobius"/>
    </source>
</evidence>
<reference evidence="2 3" key="1">
    <citation type="submission" date="2011-03" db="EMBL/GenBank/DDBJ databases">
        <title>The Genome Sequence of Gemella haemolysans M341.</title>
        <authorList>
            <consortium name="The Broad Institute Genome Sequencing Platform"/>
            <consortium name="The Broad Institute Genome Sequencing Center for Infectious Disease"/>
            <person name="Earl A."/>
            <person name="Ward D."/>
            <person name="Feldgarden M."/>
            <person name="Gevers D."/>
            <person name="Sibley C.D."/>
            <person name="Field T.R."/>
            <person name="Grinwis M."/>
            <person name="Eshaghurshan C.S."/>
            <person name="Surette M.G."/>
            <person name="Young S.K."/>
            <person name="Zeng Q."/>
            <person name="Gargeya S."/>
            <person name="Fitzgerald M."/>
            <person name="Haas B."/>
            <person name="Abouelleil A."/>
            <person name="Alvarado L."/>
            <person name="Arachchi H.M."/>
            <person name="Berlin A."/>
            <person name="Brown A."/>
            <person name="Chapman S.B."/>
            <person name="Chen Z."/>
            <person name="Dunbar C."/>
            <person name="Freedman E."/>
            <person name="Gearin G."/>
            <person name="Gellesch M."/>
            <person name="Goldberg J."/>
            <person name="Griggs A."/>
            <person name="Gujja S."/>
            <person name="Heilman E.R."/>
            <person name="Heiman D."/>
            <person name="Howarth C."/>
            <person name="Larson L."/>
            <person name="Lui A."/>
            <person name="MacDonald P.J.P."/>
            <person name="Mehta T."/>
            <person name="Montmayeur A."/>
            <person name="Murphy C."/>
            <person name="Neiman D."/>
            <person name="Pearson M."/>
            <person name="Priest M."/>
            <person name="Roberts A."/>
            <person name="Saif S."/>
            <person name="Shea T."/>
            <person name="Shenoy N."/>
            <person name="Sisk P."/>
            <person name="Stolte C."/>
            <person name="Sykes S."/>
            <person name="White J."/>
            <person name="Yandava C."/>
            <person name="Wortman J."/>
            <person name="Nusbaum C."/>
            <person name="Birren B."/>
        </authorList>
    </citation>
    <scope>NUCLEOTIDE SEQUENCE [LARGE SCALE GENOMIC DNA]</scope>
    <source>
        <strain evidence="2 3">M341</strain>
    </source>
</reference>
<keyword evidence="1" id="KW-1133">Transmembrane helix</keyword>
<evidence type="ECO:0000313" key="3">
    <source>
        <dbReference type="Proteomes" id="UP000004773"/>
    </source>
</evidence>
<feature type="transmembrane region" description="Helical" evidence="1">
    <location>
        <begin position="6"/>
        <end position="32"/>
    </location>
</feature>
<keyword evidence="1" id="KW-0472">Membrane</keyword>
<name>A0AA87B644_9BACL</name>
<dbReference type="RefSeq" id="WP_003146792.1">
    <property type="nucleotide sequence ID" value="NZ_GL883582.1"/>
</dbReference>
<proteinExistence type="predicted"/>
<keyword evidence="1" id="KW-0812">Transmembrane</keyword>
<gene>
    <name evidence="2" type="ORF">HMPREF0428_00757</name>
</gene>
<evidence type="ECO:0000313" key="2">
    <source>
        <dbReference type="EMBL" id="EGF85593.1"/>
    </source>
</evidence>
<comment type="caution">
    <text evidence="2">The sequence shown here is derived from an EMBL/GenBank/DDBJ whole genome shotgun (WGS) entry which is preliminary data.</text>
</comment>
<dbReference type="Proteomes" id="UP000004773">
    <property type="component" value="Unassembled WGS sequence"/>
</dbReference>
<accession>A0AA87B644</accession>
<sequence length="41" mass="4792">MNDLDYFYKAITSPIGNIIGFVVFLYMVYIAIDFIRKGLKK</sequence>
<dbReference type="AlphaFoldDB" id="A0AA87B644"/>
<dbReference type="EMBL" id="ACRO01000008">
    <property type="protein sequence ID" value="EGF85593.1"/>
    <property type="molecule type" value="Genomic_DNA"/>
</dbReference>
<organism evidence="2 3">
    <name type="scientific">Gemella haemolysans M341</name>
    <dbReference type="NCBI Taxonomy" id="562981"/>
    <lineage>
        <taxon>Bacteria</taxon>
        <taxon>Bacillati</taxon>
        <taxon>Bacillota</taxon>
        <taxon>Bacilli</taxon>
        <taxon>Bacillales</taxon>
        <taxon>Gemellaceae</taxon>
        <taxon>Gemella</taxon>
    </lineage>
</organism>
<protein>
    <submittedName>
        <fullName evidence="2">Uncharacterized protein</fullName>
    </submittedName>
</protein>